<keyword evidence="6" id="KW-0564">Palmitate</keyword>
<dbReference type="InterPro" id="IPR008844">
    <property type="entry name" value="Spore_GerAC-like"/>
</dbReference>
<evidence type="ECO:0000256" key="6">
    <source>
        <dbReference type="ARBA" id="ARBA00023139"/>
    </source>
</evidence>
<dbReference type="GO" id="GO:0016020">
    <property type="term" value="C:membrane"/>
    <property type="evidence" value="ECO:0007669"/>
    <property type="project" value="UniProtKB-SubCell"/>
</dbReference>
<proteinExistence type="inferred from homology"/>
<dbReference type="GO" id="GO:0009847">
    <property type="term" value="P:spore germination"/>
    <property type="evidence" value="ECO:0007669"/>
    <property type="project" value="InterPro"/>
</dbReference>
<dbReference type="InterPro" id="IPR057336">
    <property type="entry name" value="GerAC_N"/>
</dbReference>
<dbReference type="AlphaFoldDB" id="M8DTB4"/>
<sequence length="376" mass="42210">MKSARWRRLMFGPLLAVCALSGSGCAPEIEKPTLEDMALIGVMGIDYVDKKHMKVSVSVPVPSEKEKESTQLYAAVSKIPSEATIMLSSKADRTISLSQLRVILFGEKFVREWGLRETILDFYRNPAVGENVVVAVVGGKAEDVIKGKYENKPEINTYLNNLLRPREETAFTSFATLHDLVFMLTNQVSDPELPYLKKEDGEIVISGVAAFRGEHMVGTLSQREGRFIQMVKGRRHLPSISFIIEDEYAAGKRSQLVFDIIRSHSKVRSNGALNKPVVDVAVEVRGILFGYTGARNLEDPSERSEITRKLGAEIEKEITLLLKKLQKKKWDPASIEESFRQKYRGEWGRSIGLELYQKAEFRVKAKVEIIGTGTMN</sequence>
<evidence type="ECO:0000313" key="12">
    <source>
        <dbReference type="Proteomes" id="UP000012081"/>
    </source>
</evidence>
<evidence type="ECO:0000256" key="1">
    <source>
        <dbReference type="ARBA" id="ARBA00004635"/>
    </source>
</evidence>
<accession>M8DTB4</accession>
<feature type="domain" description="Spore germination protein N-terminal" evidence="10">
    <location>
        <begin position="34"/>
        <end position="197"/>
    </location>
</feature>
<evidence type="ECO:0000259" key="9">
    <source>
        <dbReference type="Pfam" id="PF05504"/>
    </source>
</evidence>
<evidence type="ECO:0000256" key="7">
    <source>
        <dbReference type="ARBA" id="ARBA00023288"/>
    </source>
</evidence>
<dbReference type="GeneID" id="89498246"/>
<dbReference type="Gene3D" id="3.30.300.210">
    <property type="entry name" value="Nutrient germinant receptor protein C, domain 3"/>
    <property type="match status" value="1"/>
</dbReference>
<evidence type="ECO:0000313" key="11">
    <source>
        <dbReference type="EMBL" id="EMT50186.1"/>
    </source>
</evidence>
<evidence type="ECO:0000256" key="8">
    <source>
        <dbReference type="SAM" id="SignalP"/>
    </source>
</evidence>
<dbReference type="PATRIC" id="fig|1300222.3.peg.4948"/>
<keyword evidence="4 8" id="KW-0732">Signal</keyword>
<dbReference type="PROSITE" id="PS51257">
    <property type="entry name" value="PROKAR_LIPOPROTEIN"/>
    <property type="match status" value="1"/>
</dbReference>
<dbReference type="Pfam" id="PF25198">
    <property type="entry name" value="Spore_GerAC_N"/>
    <property type="match status" value="1"/>
</dbReference>
<dbReference type="EMBL" id="APBN01000019">
    <property type="protein sequence ID" value="EMT50186.1"/>
    <property type="molecule type" value="Genomic_DNA"/>
</dbReference>
<evidence type="ECO:0000256" key="3">
    <source>
        <dbReference type="ARBA" id="ARBA00022544"/>
    </source>
</evidence>
<reference evidence="11 12" key="1">
    <citation type="submission" date="2013-03" db="EMBL/GenBank/DDBJ databases">
        <title>Assembly of a new bacterial strain Brevibacillus borstelensis AK1.</title>
        <authorList>
            <person name="Rajan I."/>
            <person name="PoliReddy D."/>
            <person name="Sugumar T."/>
            <person name="Rathinam K."/>
            <person name="Alqarawi S."/>
            <person name="Khalil A.B."/>
            <person name="Sivakumar N."/>
        </authorList>
    </citation>
    <scope>NUCLEOTIDE SEQUENCE [LARGE SCALE GENOMIC DNA]</scope>
    <source>
        <strain evidence="11 12">AK1</strain>
    </source>
</reference>
<feature type="domain" description="Spore germination GerAC-like C-terminal" evidence="9">
    <location>
        <begin position="206"/>
        <end position="373"/>
    </location>
</feature>
<comment type="subcellular location">
    <subcellularLocation>
        <location evidence="1">Membrane</location>
        <topology evidence="1">Lipid-anchor</topology>
    </subcellularLocation>
</comment>
<evidence type="ECO:0000259" key="10">
    <source>
        <dbReference type="Pfam" id="PF25198"/>
    </source>
</evidence>
<dbReference type="Proteomes" id="UP000012081">
    <property type="component" value="Unassembled WGS sequence"/>
</dbReference>
<dbReference type="Pfam" id="PF05504">
    <property type="entry name" value="Spore_GerAC"/>
    <property type="match status" value="1"/>
</dbReference>
<dbReference type="STRING" id="1300222.I532_23579"/>
<organism evidence="11 12">
    <name type="scientific">Brevibacillus borstelensis AK1</name>
    <dbReference type="NCBI Taxonomy" id="1300222"/>
    <lineage>
        <taxon>Bacteria</taxon>
        <taxon>Bacillati</taxon>
        <taxon>Bacillota</taxon>
        <taxon>Bacilli</taxon>
        <taxon>Bacillales</taxon>
        <taxon>Paenibacillaceae</taxon>
        <taxon>Brevibacillus</taxon>
    </lineage>
</organism>
<gene>
    <name evidence="11" type="ORF">I532_23579</name>
</gene>
<dbReference type="RefSeq" id="WP_003392332.1">
    <property type="nucleotide sequence ID" value="NZ_APBN01000019.1"/>
</dbReference>
<keyword evidence="7" id="KW-0449">Lipoprotein</keyword>
<dbReference type="NCBIfam" id="TIGR02887">
    <property type="entry name" value="spore_ger_x_C"/>
    <property type="match status" value="1"/>
</dbReference>
<dbReference type="PANTHER" id="PTHR35789">
    <property type="entry name" value="SPORE GERMINATION PROTEIN B3"/>
    <property type="match status" value="1"/>
</dbReference>
<dbReference type="PANTHER" id="PTHR35789:SF1">
    <property type="entry name" value="SPORE GERMINATION PROTEIN B3"/>
    <property type="match status" value="1"/>
</dbReference>
<evidence type="ECO:0000256" key="4">
    <source>
        <dbReference type="ARBA" id="ARBA00022729"/>
    </source>
</evidence>
<protein>
    <submittedName>
        <fullName evidence="11">Spore germination protein</fullName>
    </submittedName>
</protein>
<dbReference type="InterPro" id="IPR046953">
    <property type="entry name" value="Spore_GerAC-like_C"/>
</dbReference>
<comment type="similarity">
    <text evidence="2">Belongs to the GerABKC lipoprotein family.</text>
</comment>
<evidence type="ECO:0000256" key="2">
    <source>
        <dbReference type="ARBA" id="ARBA00007886"/>
    </source>
</evidence>
<dbReference type="InterPro" id="IPR038501">
    <property type="entry name" value="Spore_GerAC_C_sf"/>
</dbReference>
<name>M8DTB4_9BACL</name>
<feature type="signal peptide" evidence="8">
    <location>
        <begin position="1"/>
        <end position="26"/>
    </location>
</feature>
<comment type="caution">
    <text evidence="11">The sequence shown here is derived from an EMBL/GenBank/DDBJ whole genome shotgun (WGS) entry which is preliminary data.</text>
</comment>
<keyword evidence="12" id="KW-1185">Reference proteome</keyword>
<feature type="chain" id="PRO_5039658247" evidence="8">
    <location>
        <begin position="27"/>
        <end position="376"/>
    </location>
</feature>
<evidence type="ECO:0000256" key="5">
    <source>
        <dbReference type="ARBA" id="ARBA00023136"/>
    </source>
</evidence>
<keyword evidence="5" id="KW-0472">Membrane</keyword>
<keyword evidence="3" id="KW-0309">Germination</keyword>